<sequence>MAIAAAASARPLWRFGLCSSLTSVLARSASTASSASPPVKQSRGRSDGERKAPKANRWIPTAAASFYDRNGCISLRTEAKRWFIENNIGFDHATASRFGTHGELARALKAVACSVAFTPHHLVSSYHLPYFDPSGDPQVFSIMDMYERKNLEEPLWVHIQAGGPDSTAVVRSTVTGRLRYHTLSALSRLGYSAIGEWHGPNGEYKEIWGTLVVSCTNPVTAANKSVERLGTLIAEALVAQYSKTVQLKDATISVGGRKVKVRTVAREQRARAGLAKTGGEAQQGGYRAENQTDDVSKTKHGARVDGRASRRGGRRGENTDGGGVQTEDAFNTMKRSRVDDRPIRRGVKKGRALDSGEVGSW</sequence>
<protein>
    <submittedName>
        <fullName evidence="3">Uncharacterized protein</fullName>
    </submittedName>
</protein>
<evidence type="ECO:0000313" key="4">
    <source>
        <dbReference type="Proteomes" id="UP000813444"/>
    </source>
</evidence>
<dbReference type="EMBL" id="JAGPNK010000020">
    <property type="protein sequence ID" value="KAH7304935.1"/>
    <property type="molecule type" value="Genomic_DNA"/>
</dbReference>
<organism evidence="3 4">
    <name type="scientific">Stachybotrys elegans</name>
    <dbReference type="NCBI Taxonomy" id="80388"/>
    <lineage>
        <taxon>Eukaryota</taxon>
        <taxon>Fungi</taxon>
        <taxon>Dikarya</taxon>
        <taxon>Ascomycota</taxon>
        <taxon>Pezizomycotina</taxon>
        <taxon>Sordariomycetes</taxon>
        <taxon>Hypocreomycetidae</taxon>
        <taxon>Hypocreales</taxon>
        <taxon>Stachybotryaceae</taxon>
        <taxon>Stachybotrys</taxon>
    </lineage>
</organism>
<evidence type="ECO:0000256" key="1">
    <source>
        <dbReference type="SAM" id="MobiDB-lite"/>
    </source>
</evidence>
<evidence type="ECO:0000313" key="3">
    <source>
        <dbReference type="EMBL" id="KAH7304935.1"/>
    </source>
</evidence>
<feature type="signal peptide" evidence="2">
    <location>
        <begin position="1"/>
        <end position="26"/>
    </location>
</feature>
<feature type="region of interest" description="Disordered" evidence="1">
    <location>
        <begin position="32"/>
        <end position="54"/>
    </location>
</feature>
<comment type="caution">
    <text evidence="3">The sequence shown here is derived from an EMBL/GenBank/DDBJ whole genome shotgun (WGS) entry which is preliminary data.</text>
</comment>
<dbReference type="Proteomes" id="UP000813444">
    <property type="component" value="Unassembled WGS sequence"/>
</dbReference>
<reference evidence="3" key="1">
    <citation type="journal article" date="2021" name="Nat. Commun.">
        <title>Genetic determinants of endophytism in the Arabidopsis root mycobiome.</title>
        <authorList>
            <person name="Mesny F."/>
            <person name="Miyauchi S."/>
            <person name="Thiergart T."/>
            <person name="Pickel B."/>
            <person name="Atanasova L."/>
            <person name="Karlsson M."/>
            <person name="Huettel B."/>
            <person name="Barry K.W."/>
            <person name="Haridas S."/>
            <person name="Chen C."/>
            <person name="Bauer D."/>
            <person name="Andreopoulos W."/>
            <person name="Pangilinan J."/>
            <person name="LaButti K."/>
            <person name="Riley R."/>
            <person name="Lipzen A."/>
            <person name="Clum A."/>
            <person name="Drula E."/>
            <person name="Henrissat B."/>
            <person name="Kohler A."/>
            <person name="Grigoriev I.V."/>
            <person name="Martin F.M."/>
            <person name="Hacquard S."/>
        </authorList>
    </citation>
    <scope>NUCLEOTIDE SEQUENCE</scope>
    <source>
        <strain evidence="3">MPI-CAGE-CH-0235</strain>
    </source>
</reference>
<dbReference type="AlphaFoldDB" id="A0A8K0WKN3"/>
<feature type="chain" id="PRO_5035422530" evidence="2">
    <location>
        <begin position="27"/>
        <end position="361"/>
    </location>
</feature>
<keyword evidence="4" id="KW-1185">Reference proteome</keyword>
<gene>
    <name evidence="3" type="ORF">B0I35DRAFT_484130</name>
</gene>
<feature type="region of interest" description="Disordered" evidence="1">
    <location>
        <begin position="270"/>
        <end position="361"/>
    </location>
</feature>
<proteinExistence type="predicted"/>
<keyword evidence="2" id="KW-0732">Signal</keyword>
<accession>A0A8K0WKN3</accession>
<feature type="compositionally biased region" description="Basic and acidic residues" evidence="1">
    <location>
        <begin position="294"/>
        <end position="318"/>
    </location>
</feature>
<name>A0A8K0WKN3_9HYPO</name>
<evidence type="ECO:0000256" key="2">
    <source>
        <dbReference type="SAM" id="SignalP"/>
    </source>
</evidence>